<feature type="region of interest" description="Disordered" evidence="1">
    <location>
        <begin position="312"/>
        <end position="335"/>
    </location>
</feature>
<comment type="caution">
    <text evidence="3">The sequence shown here is derived from an EMBL/GenBank/DDBJ whole genome shotgun (WGS) entry which is preliminary data.</text>
</comment>
<protein>
    <submittedName>
        <fullName evidence="3">Uncharacterized protein</fullName>
    </submittedName>
</protein>
<name>A0ABR3FIM7_9AGAR</name>
<reference evidence="3 4" key="1">
    <citation type="submission" date="2024-02" db="EMBL/GenBank/DDBJ databases">
        <title>A draft genome for the cacao thread blight pathogen Marasmius crinis-equi.</title>
        <authorList>
            <person name="Cohen S.P."/>
            <person name="Baruah I.K."/>
            <person name="Amoako-Attah I."/>
            <person name="Bukari Y."/>
            <person name="Meinhardt L.W."/>
            <person name="Bailey B.A."/>
        </authorList>
    </citation>
    <scope>NUCLEOTIDE SEQUENCE [LARGE SCALE GENOMIC DNA]</scope>
    <source>
        <strain evidence="3 4">GH-76</strain>
    </source>
</reference>
<feature type="transmembrane region" description="Helical" evidence="2">
    <location>
        <begin position="64"/>
        <end position="86"/>
    </location>
</feature>
<keyword evidence="4" id="KW-1185">Reference proteome</keyword>
<organism evidence="3 4">
    <name type="scientific">Marasmius crinis-equi</name>
    <dbReference type="NCBI Taxonomy" id="585013"/>
    <lineage>
        <taxon>Eukaryota</taxon>
        <taxon>Fungi</taxon>
        <taxon>Dikarya</taxon>
        <taxon>Basidiomycota</taxon>
        <taxon>Agaricomycotina</taxon>
        <taxon>Agaricomycetes</taxon>
        <taxon>Agaricomycetidae</taxon>
        <taxon>Agaricales</taxon>
        <taxon>Marasmiineae</taxon>
        <taxon>Marasmiaceae</taxon>
        <taxon>Marasmius</taxon>
    </lineage>
</organism>
<evidence type="ECO:0000256" key="1">
    <source>
        <dbReference type="SAM" id="MobiDB-lite"/>
    </source>
</evidence>
<gene>
    <name evidence="3" type="ORF">V5O48_006827</name>
</gene>
<proteinExistence type="predicted"/>
<feature type="transmembrane region" description="Helical" evidence="2">
    <location>
        <begin position="31"/>
        <end position="52"/>
    </location>
</feature>
<feature type="transmembrane region" description="Helical" evidence="2">
    <location>
        <begin position="133"/>
        <end position="155"/>
    </location>
</feature>
<feature type="transmembrane region" description="Helical" evidence="2">
    <location>
        <begin position="98"/>
        <end position="121"/>
    </location>
</feature>
<evidence type="ECO:0000256" key="2">
    <source>
        <dbReference type="SAM" id="Phobius"/>
    </source>
</evidence>
<accession>A0ABR3FIM7</accession>
<dbReference type="EMBL" id="JBAHYK010000332">
    <property type="protein sequence ID" value="KAL0575150.1"/>
    <property type="molecule type" value="Genomic_DNA"/>
</dbReference>
<feature type="compositionally biased region" description="Acidic residues" evidence="1">
    <location>
        <begin position="313"/>
        <end position="325"/>
    </location>
</feature>
<sequence>MSNETAPGYYGPIDETPSDILLEKTFLNAGYLSGVAFGIQLVIYGACVHSLWTKQRGARFSKIFIGYLTVLCVLNLIWTATSAYGLQLTFVDNRNYPGGVIAFLGVEFALPANIVSLSSYIASNILADMLMIWRCYIVWTAVPGAKLKGLLAIILPSLMLLGSFSQSQIIPIVELDVGCLPSQNTVLSILFALQTTGPAGLFASITAVFAVPFFALSMVLNMVVSLLIMARIWEYRRRGQVPSGYGNAKISFGAIIIESAAMYSIVSMLVVVTFSIGHPINQIWLGIAPATQVIANYLIIYRIAQGWAFTNDNDTETSDTPEELGDGSTMEKGSI</sequence>
<feature type="transmembrane region" description="Helical" evidence="2">
    <location>
        <begin position="250"/>
        <end position="277"/>
    </location>
</feature>
<feature type="transmembrane region" description="Helical" evidence="2">
    <location>
        <begin position="283"/>
        <end position="301"/>
    </location>
</feature>
<keyword evidence="2" id="KW-1133">Transmembrane helix</keyword>
<dbReference type="Proteomes" id="UP001465976">
    <property type="component" value="Unassembled WGS sequence"/>
</dbReference>
<evidence type="ECO:0000313" key="3">
    <source>
        <dbReference type="EMBL" id="KAL0575150.1"/>
    </source>
</evidence>
<feature type="transmembrane region" description="Helical" evidence="2">
    <location>
        <begin position="201"/>
        <end position="229"/>
    </location>
</feature>
<keyword evidence="2" id="KW-0812">Transmembrane</keyword>
<evidence type="ECO:0000313" key="4">
    <source>
        <dbReference type="Proteomes" id="UP001465976"/>
    </source>
</evidence>
<keyword evidence="2" id="KW-0472">Membrane</keyword>